<name>A0A239WZW0_STRAI</name>
<dbReference type="Proteomes" id="UP000215144">
    <property type="component" value="Chromosome 1"/>
</dbReference>
<evidence type="ECO:0000313" key="1">
    <source>
        <dbReference type="EMBL" id="SNV39819.1"/>
    </source>
</evidence>
<protein>
    <submittedName>
        <fullName evidence="1">Protein of uncharacterized function (DUF2758)</fullName>
    </submittedName>
</protein>
<gene>
    <name evidence="1" type="ORF">SAMEA4504048_01041</name>
</gene>
<dbReference type="EMBL" id="LT906454">
    <property type="protein sequence ID" value="SNV39819.1"/>
    <property type="molecule type" value="Genomic_DNA"/>
</dbReference>
<dbReference type="RefSeq" id="WP_095122492.1">
    <property type="nucleotide sequence ID" value="NZ_LT906454.1"/>
</dbReference>
<dbReference type="Pfam" id="PF10957">
    <property type="entry name" value="Spore_Cse60"/>
    <property type="match status" value="1"/>
</dbReference>
<dbReference type="KEGG" id="saco:SAME_01041"/>
<reference evidence="1 2" key="1">
    <citation type="submission" date="2017-06" db="EMBL/GenBank/DDBJ databases">
        <authorList>
            <consortium name="Pathogen Informatics"/>
        </authorList>
    </citation>
    <scope>NUCLEOTIDE SEQUENCE [LARGE SCALE GENOMIC DNA]</scope>
    <source>
        <strain evidence="1 2">NCTC11291</strain>
    </source>
</reference>
<proteinExistence type="predicted"/>
<evidence type="ECO:0000313" key="2">
    <source>
        <dbReference type="Proteomes" id="UP000215144"/>
    </source>
</evidence>
<organism evidence="1 2">
    <name type="scientific">Streptococcus acidominimus</name>
    <dbReference type="NCBI Taxonomy" id="1326"/>
    <lineage>
        <taxon>Bacteria</taxon>
        <taxon>Bacillati</taxon>
        <taxon>Bacillota</taxon>
        <taxon>Bacilli</taxon>
        <taxon>Lactobacillales</taxon>
        <taxon>Streptococcaceae</taxon>
        <taxon>Streptococcus</taxon>
    </lineage>
</organism>
<accession>A0A239WZW0</accession>
<dbReference type="InterPro" id="IPR020296">
    <property type="entry name" value="Spore_Cse60"/>
</dbReference>
<dbReference type="AlphaFoldDB" id="A0A239WZW0"/>
<sequence length="62" mass="7283">MEKIKVFMSTYHGDIETEVNDFLAENKIKLIDIKYNSTITTNSYNMVIEQYSALLIYVEVEE</sequence>